<evidence type="ECO:0000256" key="1">
    <source>
        <dbReference type="SAM" id="MobiDB-lite"/>
    </source>
</evidence>
<feature type="transmembrane region" description="Helical" evidence="2">
    <location>
        <begin position="29"/>
        <end position="52"/>
    </location>
</feature>
<dbReference type="AlphaFoldDB" id="A0A0G9H708"/>
<dbReference type="InterPro" id="IPR008023">
    <property type="entry name" value="DUF748"/>
</dbReference>
<dbReference type="STRING" id="1440762.Y882_03575"/>
<comment type="caution">
    <text evidence="3">The sequence shown here is derived from an EMBL/GenBank/DDBJ whole genome shotgun (WGS) entry which is preliminary data.</text>
</comment>
<dbReference type="Gene3D" id="3.30.1330.60">
    <property type="entry name" value="OmpA-like domain"/>
    <property type="match status" value="1"/>
</dbReference>
<dbReference type="Proteomes" id="UP000035481">
    <property type="component" value="Unassembled WGS sequence"/>
</dbReference>
<reference evidence="3 4" key="1">
    <citation type="journal article" date="2015" name="Antonie Van Leeuwenhoek">
        <title>A phylogenomic and molecular marker based taxonomic framework for the order Xanthomonadales: proposal to transfer the families Algiphilaceae and Solimonadaceae to the order Nevskiales ord. nov. and to create a new family within the order Xanthomonadales, the family Rhodanobacteraceae fam. nov., containing the genus Rhodanobacter and its closest relatives.</title>
        <authorList>
            <person name="Naushad S."/>
            <person name="Adeolu M."/>
            <person name="Wong S."/>
            <person name="Sohail M."/>
            <person name="Schellhorn H.E."/>
            <person name="Gupta R.S."/>
        </authorList>
    </citation>
    <scope>NUCLEOTIDE SEQUENCE [LARGE SCALE GENOMIC DNA]</scope>
    <source>
        <strain evidence="3 4">DSM 16301</strain>
    </source>
</reference>
<dbReference type="Pfam" id="PF05359">
    <property type="entry name" value="DUF748"/>
    <property type="match status" value="2"/>
</dbReference>
<keyword evidence="2" id="KW-0472">Membrane</keyword>
<dbReference type="InterPro" id="IPR036737">
    <property type="entry name" value="OmpA-like_sf"/>
</dbReference>
<proteinExistence type="predicted"/>
<dbReference type="PATRIC" id="fig|1440762.4.peg.3662"/>
<accession>A0A0G9H708</accession>
<dbReference type="GO" id="GO:0090313">
    <property type="term" value="P:regulation of protein targeting to membrane"/>
    <property type="evidence" value="ECO:0007669"/>
    <property type="project" value="TreeGrafter"/>
</dbReference>
<feature type="compositionally biased region" description="Low complexity" evidence="1">
    <location>
        <begin position="787"/>
        <end position="818"/>
    </location>
</feature>
<protein>
    <recommendedName>
        <fullName evidence="5">AsmA domain-containing protein</fullName>
    </recommendedName>
</protein>
<dbReference type="InterPro" id="IPR052894">
    <property type="entry name" value="AsmA-related"/>
</dbReference>
<evidence type="ECO:0000313" key="4">
    <source>
        <dbReference type="Proteomes" id="UP000035481"/>
    </source>
</evidence>
<dbReference type="OrthoDB" id="9757969at2"/>
<dbReference type="EMBL" id="JPLA01000008">
    <property type="protein sequence ID" value="KLD65368.1"/>
    <property type="molecule type" value="Genomic_DNA"/>
</dbReference>
<keyword evidence="2" id="KW-0812">Transmembrane</keyword>
<evidence type="ECO:0000313" key="3">
    <source>
        <dbReference type="EMBL" id="KLD65368.1"/>
    </source>
</evidence>
<feature type="region of interest" description="Disordered" evidence="1">
    <location>
        <begin position="781"/>
        <end position="818"/>
    </location>
</feature>
<dbReference type="PANTHER" id="PTHR30441">
    <property type="entry name" value="DUF748 DOMAIN-CONTAINING PROTEIN"/>
    <property type="match status" value="1"/>
</dbReference>
<sequence>MADLFSNRHLAAGRDRAIAVYQSHRTRKIALIVAIVVIVFGILGFLAAPSIIRSQIEKRASAALQRPVTLGAVHLNPYTLRLQLDQLHIADSDGKSAFVDVDQAVINASWASVFRMAPVLDQLTVQHPRIRIVRTGDQRFNFSDIIDRFNATPSDPKAAPTRFALSNITVHAGDIQFADEAMKANHHVEQLELGIPFIANLPSDTDVFVQPLLSMSVDGSPLRVEGHTKPFADSRDSTINFRLDRLDLARYIGYAPTTLPVAIPKGLLSGDLVLHFVQAKPTPQLQLTGKLQIDDFVLNSSNGQAILSLGKGTADLNDVQPLTSRYVLGALVLDRAQLYYTAAAGGHSNFDTLTAPPAKADADKKAEPTDLRIASMTLTNSAIHYIDAAGSKIDLGNLRGSMQGLSLQAAPVAKLDVTAQFFGGELGMKGTVDLAKNKLVAALNLKQIDMAPLQAATYQGINARLTKGKLDANGQLQVDWGTPFNVHLADAHATVTDFAMEPQFKGHGSPVSWNTMEAEIIQVDLATQTAQLGTVKATGLGLDVQRDSKKYISLVDLFAAKDAPKKPVAASGPPWHWSVAHLAFDNAAVAFTDMAAGDKPVKIKIDAVSGSMDNLSDKLNEPREMKLAGTVGKGSFTANGKMQPLPTMADLQIDTKRLDITDFQPYISVPLNVVISTARVTSNGKLHYDGRTTEPKFTFKGNAALEQVRIQDKLTGDDFLRWRTMSSSNLDVAYGSGAPRLHMGTLVLSSFYARMIVNANGTLNLSEVIANPEAAPVSVTRAANEQPSGAAVPPTPAPAATAPAPATATAAATSKTTKGTTTTAIVPAANAPATPPADVRIGGITLVNGQLNYTDNFIKPNYTANLTKVTGKIGTIATTPGDPPAEVSVQAALNDNSPVDIDGTINPLQPVAFLDIKGKANEVELTGLSAYSTKYTGYPITAGKLTMDVHYTLDQRKLNADNHIFITQLTFGERDESPGIKHMPVKLAVALLKDTQGNIDVDVPVSGSLDDPQFSMGGLIWRAIGNLIAKAATAPFRLLGAAFGGGSHEDLGYVEFDAGSAVLDKNAQDRLGKVVAMLNQKNTLNLDLIGRIDPSKDQDGLRKVTVDNMVRRAKALDQDGKNADTSDAALASVNVTPDEYEKYLKRAYKDDDFKGKPKNIIGLKKSLEPDEMRSLMETNVAVDDAAMRDLAQRRATAVQTWLKGKIDDKRVSIKDPKMDTKDIDDKGKTTRVEFGLHQG</sequence>
<dbReference type="RefSeq" id="WP_046970491.1">
    <property type="nucleotide sequence ID" value="NZ_JPLA01000008.1"/>
</dbReference>
<dbReference type="GO" id="GO:0005886">
    <property type="term" value="C:plasma membrane"/>
    <property type="evidence" value="ECO:0007669"/>
    <property type="project" value="TreeGrafter"/>
</dbReference>
<organism evidence="3 4">
    <name type="scientific">Dyella japonica DSM 16301</name>
    <dbReference type="NCBI Taxonomy" id="1440762"/>
    <lineage>
        <taxon>Bacteria</taxon>
        <taxon>Pseudomonadati</taxon>
        <taxon>Pseudomonadota</taxon>
        <taxon>Gammaproteobacteria</taxon>
        <taxon>Lysobacterales</taxon>
        <taxon>Rhodanobacteraceae</taxon>
        <taxon>Dyella</taxon>
    </lineage>
</organism>
<name>A0A0G9H708_9GAMM</name>
<gene>
    <name evidence="3" type="ORF">Y882_03575</name>
</gene>
<dbReference type="PANTHER" id="PTHR30441:SF8">
    <property type="entry name" value="DUF748 DOMAIN-CONTAINING PROTEIN"/>
    <property type="match status" value="1"/>
</dbReference>
<evidence type="ECO:0008006" key="5">
    <source>
        <dbReference type="Google" id="ProtNLM"/>
    </source>
</evidence>
<evidence type="ECO:0000256" key="2">
    <source>
        <dbReference type="SAM" id="Phobius"/>
    </source>
</evidence>
<keyword evidence="2" id="KW-1133">Transmembrane helix</keyword>